<accession>A0A0A8XWG5</accession>
<name>A0A0A8XWG5_ARUDO</name>
<evidence type="ECO:0000313" key="1">
    <source>
        <dbReference type="EMBL" id="JAD18349.1"/>
    </source>
</evidence>
<reference evidence="1" key="1">
    <citation type="submission" date="2014-09" db="EMBL/GenBank/DDBJ databases">
        <authorList>
            <person name="Magalhaes I.L.F."/>
            <person name="Oliveira U."/>
            <person name="Santos F.R."/>
            <person name="Vidigal T.H.D.A."/>
            <person name="Brescovit A.D."/>
            <person name="Santos A.J."/>
        </authorList>
    </citation>
    <scope>NUCLEOTIDE SEQUENCE</scope>
    <source>
        <tissue evidence="1">Shoot tissue taken approximately 20 cm above the soil surface</tissue>
    </source>
</reference>
<sequence length="13" mass="1301">MLPGVVRGETADG</sequence>
<reference evidence="1" key="2">
    <citation type="journal article" date="2015" name="Data Brief">
        <title>Shoot transcriptome of the giant reed, Arundo donax.</title>
        <authorList>
            <person name="Barrero R.A."/>
            <person name="Guerrero F.D."/>
            <person name="Moolhuijzen P."/>
            <person name="Goolsby J.A."/>
            <person name="Tidwell J."/>
            <person name="Bellgard S.E."/>
            <person name="Bellgard M.I."/>
        </authorList>
    </citation>
    <scope>NUCLEOTIDE SEQUENCE</scope>
    <source>
        <tissue evidence="1">Shoot tissue taken approximately 20 cm above the soil surface</tissue>
    </source>
</reference>
<organism evidence="1">
    <name type="scientific">Arundo donax</name>
    <name type="common">Giant reed</name>
    <name type="synonym">Donax arundinaceus</name>
    <dbReference type="NCBI Taxonomy" id="35708"/>
    <lineage>
        <taxon>Eukaryota</taxon>
        <taxon>Viridiplantae</taxon>
        <taxon>Streptophyta</taxon>
        <taxon>Embryophyta</taxon>
        <taxon>Tracheophyta</taxon>
        <taxon>Spermatophyta</taxon>
        <taxon>Magnoliopsida</taxon>
        <taxon>Liliopsida</taxon>
        <taxon>Poales</taxon>
        <taxon>Poaceae</taxon>
        <taxon>PACMAD clade</taxon>
        <taxon>Arundinoideae</taxon>
        <taxon>Arundineae</taxon>
        <taxon>Arundo</taxon>
    </lineage>
</organism>
<proteinExistence type="predicted"/>
<protein>
    <submittedName>
        <fullName evidence="1">Uncharacterized protein</fullName>
    </submittedName>
</protein>
<dbReference type="EMBL" id="GBRH01279546">
    <property type="protein sequence ID" value="JAD18349.1"/>
    <property type="molecule type" value="Transcribed_RNA"/>
</dbReference>